<sequence length="99" mass="11499">VYRAACKEAGYYKYSKTSGYKFYLFQQAVCLKHLCTYRLLHFRQSNFFVPPMLFGVLKRLAETGDGLLKLALLSVDPLHVRWSKLLVLQEVLKLVPLML</sequence>
<feature type="non-terminal residue" evidence="1">
    <location>
        <position position="1"/>
    </location>
</feature>
<reference evidence="1 2" key="1">
    <citation type="submission" date="2021-06" db="EMBL/GenBank/DDBJ databases">
        <authorList>
            <person name="Palmer J.M."/>
        </authorList>
    </citation>
    <scope>NUCLEOTIDE SEQUENCE [LARGE SCALE GENOMIC DNA]</scope>
    <source>
        <strain evidence="1 2">GA_2019</strain>
        <tissue evidence="1">Muscle</tissue>
    </source>
</reference>
<proteinExistence type="predicted"/>
<accession>A0ABV0NGK2</accession>
<organism evidence="1 2">
    <name type="scientific">Goodea atripinnis</name>
    <dbReference type="NCBI Taxonomy" id="208336"/>
    <lineage>
        <taxon>Eukaryota</taxon>
        <taxon>Metazoa</taxon>
        <taxon>Chordata</taxon>
        <taxon>Craniata</taxon>
        <taxon>Vertebrata</taxon>
        <taxon>Euteleostomi</taxon>
        <taxon>Actinopterygii</taxon>
        <taxon>Neopterygii</taxon>
        <taxon>Teleostei</taxon>
        <taxon>Neoteleostei</taxon>
        <taxon>Acanthomorphata</taxon>
        <taxon>Ovalentaria</taxon>
        <taxon>Atherinomorphae</taxon>
        <taxon>Cyprinodontiformes</taxon>
        <taxon>Goodeidae</taxon>
        <taxon>Goodea</taxon>
    </lineage>
</organism>
<gene>
    <name evidence="1" type="ORF">GOODEAATRI_000886</name>
</gene>
<comment type="caution">
    <text evidence="1">The sequence shown here is derived from an EMBL/GenBank/DDBJ whole genome shotgun (WGS) entry which is preliminary data.</text>
</comment>
<evidence type="ECO:0000313" key="1">
    <source>
        <dbReference type="EMBL" id="MEQ2170511.1"/>
    </source>
</evidence>
<keyword evidence="2" id="KW-1185">Reference proteome</keyword>
<name>A0ABV0NGK2_9TELE</name>
<dbReference type="Proteomes" id="UP001476798">
    <property type="component" value="Unassembled WGS sequence"/>
</dbReference>
<dbReference type="EMBL" id="JAHRIO010040006">
    <property type="protein sequence ID" value="MEQ2170511.1"/>
    <property type="molecule type" value="Genomic_DNA"/>
</dbReference>
<protein>
    <submittedName>
        <fullName evidence="1">Uncharacterized protein</fullName>
    </submittedName>
</protein>
<evidence type="ECO:0000313" key="2">
    <source>
        <dbReference type="Proteomes" id="UP001476798"/>
    </source>
</evidence>